<name>A0A6B1G2U3_9CHLR</name>
<dbReference type="AlphaFoldDB" id="A0A6B1G2U3"/>
<comment type="caution">
    <text evidence="1">The sequence shown here is derived from an EMBL/GenBank/DDBJ whole genome shotgun (WGS) entry which is preliminary data.</text>
</comment>
<accession>A0A6B1G2U3</accession>
<organism evidence="1">
    <name type="scientific">Caldilineaceae bacterium SB0675_bin_29</name>
    <dbReference type="NCBI Taxonomy" id="2605266"/>
    <lineage>
        <taxon>Bacteria</taxon>
        <taxon>Bacillati</taxon>
        <taxon>Chloroflexota</taxon>
        <taxon>Caldilineae</taxon>
        <taxon>Caldilineales</taxon>
        <taxon>Caldilineaceae</taxon>
    </lineage>
</organism>
<gene>
    <name evidence="1" type="ORF">F4148_11760</name>
</gene>
<reference evidence="1" key="1">
    <citation type="submission" date="2019-09" db="EMBL/GenBank/DDBJ databases">
        <title>Characterisation of the sponge microbiome using genome-centric metagenomics.</title>
        <authorList>
            <person name="Engelberts J.P."/>
            <person name="Robbins S.J."/>
            <person name="De Goeij J.M."/>
            <person name="Aranda M."/>
            <person name="Bell S.C."/>
            <person name="Webster N.S."/>
        </authorList>
    </citation>
    <scope>NUCLEOTIDE SEQUENCE</scope>
    <source>
        <strain evidence="1">SB0675_bin_29</strain>
    </source>
</reference>
<proteinExistence type="predicted"/>
<dbReference type="EMBL" id="VYDA01000429">
    <property type="protein sequence ID" value="MYH62391.1"/>
    <property type="molecule type" value="Genomic_DNA"/>
</dbReference>
<evidence type="ECO:0000313" key="1">
    <source>
        <dbReference type="EMBL" id="MYH62391.1"/>
    </source>
</evidence>
<sequence>MSTKLRNAGCGRPGECTCMWQGFDAEKMPTRIALVTQSWLAEIHGWPGRRHPELPAVHSARDFERG</sequence>
<protein>
    <submittedName>
        <fullName evidence="1">Uncharacterized protein</fullName>
    </submittedName>
</protein>